<feature type="chain" id="PRO_5046522030" evidence="2">
    <location>
        <begin position="21"/>
        <end position="235"/>
    </location>
</feature>
<protein>
    <submittedName>
        <fullName evidence="3">Uncharacterized protein</fullName>
    </submittedName>
</protein>
<evidence type="ECO:0000256" key="1">
    <source>
        <dbReference type="SAM" id="MobiDB-lite"/>
    </source>
</evidence>
<evidence type="ECO:0000313" key="4">
    <source>
        <dbReference type="Proteomes" id="UP001193734"/>
    </source>
</evidence>
<dbReference type="RefSeq" id="WP_172176558.1">
    <property type="nucleotide sequence ID" value="NZ_CASGIA010000021.1"/>
</dbReference>
<proteinExistence type="predicted"/>
<dbReference type="GeneID" id="82156814"/>
<sequence length="235" mass="26922">MKRIIITFLFPLIMVTAAMAQSSCPYCHGTGTVVKNISVSQYGLADYKVKCPTCGAVTLKSTGHSHIHCQHCGGTGRKQSSRTRDNVTYDPDSPEGMQARALAYTIKYGLPYTDKENEAVKRLKQNDPAMANNWERYRQILNQGTIHFNQNNALCFYRYDTVQNIDAAKNSYDQELAKIGHLLKLPNDLYAVYQQLYAKYQSAYNEYRDITGKSQHLRNLQEQLDNYILMKNMFY</sequence>
<comment type="caution">
    <text evidence="3">The sequence shown here is derived from an EMBL/GenBank/DDBJ whole genome shotgun (WGS) entry which is preliminary data.</text>
</comment>
<evidence type="ECO:0000313" key="3">
    <source>
        <dbReference type="EMBL" id="NPE13387.1"/>
    </source>
</evidence>
<gene>
    <name evidence="3" type="ORF">HPS55_03450</name>
</gene>
<feature type="region of interest" description="Disordered" evidence="1">
    <location>
        <begin position="73"/>
        <end position="93"/>
    </location>
</feature>
<keyword evidence="4" id="KW-1185">Reference proteome</keyword>
<name>A0ABX2ARP2_9BACT</name>
<accession>A0ABX2ARP2</accession>
<reference evidence="3 4" key="1">
    <citation type="submission" date="2020-05" db="EMBL/GenBank/DDBJ databases">
        <title>Distinct polysaccharide utilization as determinants for interspecies competition between intestinal Prevotella spp.</title>
        <authorList>
            <person name="Galvez E.J.C."/>
            <person name="Iljazovic A."/>
            <person name="Strowig T."/>
        </authorList>
    </citation>
    <scope>NUCLEOTIDE SEQUENCE [LARGE SCALE GENOMIC DNA]</scope>
    <source>
        <strain evidence="3 4">PROD</strain>
    </source>
</reference>
<evidence type="ECO:0000256" key="2">
    <source>
        <dbReference type="SAM" id="SignalP"/>
    </source>
</evidence>
<dbReference type="Gene3D" id="2.10.230.10">
    <property type="entry name" value="Heat shock protein DnaJ, cysteine-rich domain"/>
    <property type="match status" value="1"/>
</dbReference>
<organism evidence="3 4">
    <name type="scientific">Xylanibacter rodentium</name>
    <dbReference type="NCBI Taxonomy" id="2736289"/>
    <lineage>
        <taxon>Bacteria</taxon>
        <taxon>Pseudomonadati</taxon>
        <taxon>Bacteroidota</taxon>
        <taxon>Bacteroidia</taxon>
        <taxon>Bacteroidales</taxon>
        <taxon>Prevotellaceae</taxon>
        <taxon>Xylanibacter</taxon>
    </lineage>
</organism>
<dbReference type="EMBL" id="JABKKE010000004">
    <property type="protein sequence ID" value="NPE13387.1"/>
    <property type="molecule type" value="Genomic_DNA"/>
</dbReference>
<feature type="signal peptide" evidence="2">
    <location>
        <begin position="1"/>
        <end position="20"/>
    </location>
</feature>
<dbReference type="Proteomes" id="UP001193734">
    <property type="component" value="Unassembled WGS sequence"/>
</dbReference>
<keyword evidence="2" id="KW-0732">Signal</keyword>